<feature type="signal peptide" evidence="1">
    <location>
        <begin position="1"/>
        <end position="19"/>
    </location>
</feature>
<dbReference type="EMBL" id="VZCB01000083">
    <property type="protein sequence ID" value="MQN81632.1"/>
    <property type="molecule type" value="Genomic_DNA"/>
</dbReference>
<comment type="caution">
    <text evidence="2">The sequence shown here is derived from an EMBL/GenBank/DDBJ whole genome shotgun (WGS) entry which is preliminary data.</text>
</comment>
<sequence length="681" mass="78338">MKTVFCSFGLLMAAVPVFAQNTGKDSVVSTKALDDVVVSASNISRVGDHLVIYPNSQQRKHAVNGFGVLENLNIPGLIIDAKSNQVDVMGLQATLYLNGQECDIREIQMLRPRDIEKIEYHDAPSGKYAKDKLVVNFITKQYRYGGYVQADGLQTIGYDHGDYNVATNYVKGNNSYTVFAGANYSHVDGTETWNNENYQFPQSLFDRESYSKNSYRNHQEYMQFRYQNQKGKRYWVGKFTLVNLSTPRNASSGFARESTETDIFSNIRKKSLSPKIDLNANLPLSKNQTLTLGVHGKYSANSYHRLYQEQPFETMTDEDEKALSFQLSAIYNYFSQKHSFSVELFHYHDVWNADYSGNCELWQHLWKGESLAFFSYNFQASRRLSLKTRIGLDWLQYHLHGDNSFSQLSPRINTNVQYQLNKGMLLWSFNFVNSNHGMDVINRAMIQVNSHMMEKGMPELKKSHDINTYLYYMGRFNRLSISAIGQFRYNHHPVTDDYYLDEANRKIVKTYSNGGNAQYYSAILALQYKLCKFANLSGDIRYNHAEVKTTWSKHNNNLTGNLGLNMFMGDFALKPYLHFGKKSLDEAALVINKTPIDYGMSCSYSRGNLYVELQAVSPFKKQEKRYWLDLPIYSYSKSIKDQTASQYASIKVAYSFDFGRKTQKVEKDVNKNINSSLLRVE</sequence>
<dbReference type="Proteomes" id="UP000480425">
    <property type="component" value="Unassembled WGS sequence"/>
</dbReference>
<dbReference type="SUPFAM" id="SSF56935">
    <property type="entry name" value="Porins"/>
    <property type="match status" value="1"/>
</dbReference>
<dbReference type="RefSeq" id="WP_153124966.1">
    <property type="nucleotide sequence ID" value="NZ_VZCB01000083.1"/>
</dbReference>
<proteinExistence type="predicted"/>
<organism evidence="2 3">
    <name type="scientific">Segatella copri</name>
    <dbReference type="NCBI Taxonomy" id="165179"/>
    <lineage>
        <taxon>Bacteria</taxon>
        <taxon>Pseudomonadati</taxon>
        <taxon>Bacteroidota</taxon>
        <taxon>Bacteroidia</taxon>
        <taxon>Bacteroidales</taxon>
        <taxon>Prevotellaceae</taxon>
        <taxon>Segatella</taxon>
    </lineage>
</organism>
<name>A0A6G1U250_9BACT</name>
<evidence type="ECO:0000313" key="2">
    <source>
        <dbReference type="EMBL" id="MQN81632.1"/>
    </source>
</evidence>
<gene>
    <name evidence="2" type="ORF">F7D73_11885</name>
</gene>
<reference evidence="2 3" key="1">
    <citation type="submission" date="2019-09" db="EMBL/GenBank/DDBJ databases">
        <title>Distinct polysaccharide growth profiles of human intestinal Prevotella copri isolates.</title>
        <authorList>
            <person name="Fehlner-Peach H."/>
            <person name="Magnabosco C."/>
            <person name="Raghavan V."/>
            <person name="Scher J.U."/>
            <person name="Tett A."/>
            <person name="Cox L.M."/>
            <person name="Gottsegen C."/>
            <person name="Watters A."/>
            <person name="Wiltshire- Gordon J.D."/>
            <person name="Segata N."/>
            <person name="Bonneau R."/>
            <person name="Littman D.R."/>
        </authorList>
    </citation>
    <scope>NUCLEOTIDE SEQUENCE [LARGE SCALE GENOMIC DNA]</scope>
    <source>
        <strain evidence="3">iA622</strain>
    </source>
</reference>
<evidence type="ECO:0000313" key="3">
    <source>
        <dbReference type="Proteomes" id="UP000480425"/>
    </source>
</evidence>
<accession>A0A6G1U250</accession>
<dbReference type="AlphaFoldDB" id="A0A6G1U250"/>
<dbReference type="OrthoDB" id="1096970at2"/>
<protein>
    <recommendedName>
        <fullName evidence="4">Outer membrane beta-barrel protein</fullName>
    </recommendedName>
</protein>
<keyword evidence="1" id="KW-0732">Signal</keyword>
<evidence type="ECO:0008006" key="4">
    <source>
        <dbReference type="Google" id="ProtNLM"/>
    </source>
</evidence>
<feature type="chain" id="PRO_5026048558" description="Outer membrane beta-barrel protein" evidence="1">
    <location>
        <begin position="20"/>
        <end position="681"/>
    </location>
</feature>
<evidence type="ECO:0000256" key="1">
    <source>
        <dbReference type="SAM" id="SignalP"/>
    </source>
</evidence>